<evidence type="ECO:0000313" key="2">
    <source>
        <dbReference type="Proteomes" id="UP000525298"/>
    </source>
</evidence>
<reference evidence="1 2" key="1">
    <citation type="submission" date="2020-07" db="EMBL/GenBank/DDBJ databases">
        <title>Genomic Encyclopedia of Type Strains, Phase IV (KMG-IV): sequencing the most valuable type-strain genomes for metagenomic binning, comparative biology and taxonomic classification.</title>
        <authorList>
            <person name="Goeker M."/>
        </authorList>
    </citation>
    <scope>NUCLEOTIDE SEQUENCE [LARGE SCALE GENOMIC DNA]</scope>
    <source>
        <strain evidence="1 2">DSM 17721</strain>
    </source>
</reference>
<sequence>MVDQDRRDFLTRYISQLTGRVLRGFVQGAEEARHEAEFDKFFESYESSYALTLAYPDDILIETARKHNIETEGRSKNEIVRELFLKNGGYENRS</sequence>
<dbReference type="AlphaFoldDB" id="A0A7W0C6U4"/>
<evidence type="ECO:0000313" key="1">
    <source>
        <dbReference type="EMBL" id="MBA2880231.1"/>
    </source>
</evidence>
<proteinExistence type="predicted"/>
<dbReference type="Proteomes" id="UP000525298">
    <property type="component" value="Unassembled WGS sequence"/>
</dbReference>
<protein>
    <submittedName>
        <fullName evidence="1">Uncharacterized protein</fullName>
    </submittedName>
</protein>
<comment type="caution">
    <text evidence="1">The sequence shown here is derived from an EMBL/GenBank/DDBJ whole genome shotgun (WGS) entry which is preliminary data.</text>
</comment>
<accession>A0A7W0C6U4</accession>
<keyword evidence="2" id="KW-1185">Reference proteome</keyword>
<organism evidence="1 2">
    <name type="scientific">Desulfosalsimonas propionicica</name>
    <dbReference type="NCBI Taxonomy" id="332175"/>
    <lineage>
        <taxon>Bacteria</taxon>
        <taxon>Pseudomonadati</taxon>
        <taxon>Thermodesulfobacteriota</taxon>
        <taxon>Desulfobacteria</taxon>
        <taxon>Desulfobacterales</taxon>
        <taxon>Desulfosalsimonadaceae</taxon>
        <taxon>Desulfosalsimonas</taxon>
    </lineage>
</organism>
<gene>
    <name evidence="1" type="ORF">HNR65_000538</name>
</gene>
<name>A0A7W0C6U4_9BACT</name>
<dbReference type="RefSeq" id="WP_181549885.1">
    <property type="nucleotide sequence ID" value="NZ_JACDUS010000001.1"/>
</dbReference>
<dbReference type="EMBL" id="JACDUS010000001">
    <property type="protein sequence ID" value="MBA2880231.1"/>
    <property type="molecule type" value="Genomic_DNA"/>
</dbReference>